<dbReference type="GO" id="GO:0016618">
    <property type="term" value="F:hydroxypyruvate reductase [NAD(P)H] activity"/>
    <property type="evidence" value="ECO:0007669"/>
    <property type="project" value="UniProtKB-EC"/>
</dbReference>
<dbReference type="Pfam" id="PF02826">
    <property type="entry name" value="2-Hacid_dh_C"/>
    <property type="match status" value="1"/>
</dbReference>
<accession>A0A1J5P3G3</accession>
<dbReference type="EC" id="1.1.1.81" evidence="3"/>
<comment type="caution">
    <text evidence="3">The sequence shown here is derived from an EMBL/GenBank/DDBJ whole genome shotgun (WGS) entry which is preliminary data.</text>
</comment>
<dbReference type="GO" id="GO:0030267">
    <property type="term" value="F:glyoxylate reductase (NADPH) activity"/>
    <property type="evidence" value="ECO:0007669"/>
    <property type="project" value="UniProtKB-EC"/>
</dbReference>
<dbReference type="Gene3D" id="3.40.50.720">
    <property type="entry name" value="NAD(P)-binding Rossmann-like Domain"/>
    <property type="match status" value="2"/>
</dbReference>
<dbReference type="AlphaFoldDB" id="A0A1J5P3G3"/>
<dbReference type="SUPFAM" id="SSF51735">
    <property type="entry name" value="NAD(P)-binding Rossmann-fold domains"/>
    <property type="match status" value="1"/>
</dbReference>
<dbReference type="GO" id="GO:0051287">
    <property type="term" value="F:NAD binding"/>
    <property type="evidence" value="ECO:0007669"/>
    <property type="project" value="InterPro"/>
</dbReference>
<protein>
    <submittedName>
        <fullName evidence="3">Glyoxylate/hydroxypyruvate reductase B</fullName>
        <ecNumber evidence="3">1.1.1.79</ecNumber>
        <ecNumber evidence="3">1.1.1.81</ecNumber>
    </submittedName>
</protein>
<reference evidence="3" key="1">
    <citation type="submission" date="2016-10" db="EMBL/GenBank/DDBJ databases">
        <title>Sequence of Gallionella enrichment culture.</title>
        <authorList>
            <person name="Poehlein A."/>
            <person name="Muehling M."/>
            <person name="Daniel R."/>
        </authorList>
    </citation>
    <scope>NUCLEOTIDE SEQUENCE</scope>
</reference>
<sequence>MKVIYHNRSRLDAATEAACAAHWVEQRELIQTCDHLVLVVPYSAESHHIIGAAALTQMKPTATLVNIARGGIVDDSALAAALRQGTIAAAGLDVFEGEPVVHPDLIALSNVVLTPHIASATLPTRLAMAQLAADNLIGYWINGQPLTALNPQVLRLPEQRPARKKLKRA</sequence>
<evidence type="ECO:0000259" key="2">
    <source>
        <dbReference type="Pfam" id="PF02826"/>
    </source>
</evidence>
<dbReference type="InterPro" id="IPR006140">
    <property type="entry name" value="D-isomer_DH_NAD-bd"/>
</dbReference>
<feature type="domain" description="D-isomer specific 2-hydroxyacid dehydrogenase NAD-binding" evidence="2">
    <location>
        <begin position="1"/>
        <end position="118"/>
    </location>
</feature>
<dbReference type="PANTHER" id="PTHR10996:SF283">
    <property type="entry name" value="GLYOXYLATE_HYDROXYPYRUVATE REDUCTASE B"/>
    <property type="match status" value="1"/>
</dbReference>
<evidence type="ECO:0000313" key="3">
    <source>
        <dbReference type="EMBL" id="OIQ66081.1"/>
    </source>
</evidence>
<dbReference type="EMBL" id="MLJW01006850">
    <property type="protein sequence ID" value="OIQ66081.1"/>
    <property type="molecule type" value="Genomic_DNA"/>
</dbReference>
<evidence type="ECO:0000256" key="1">
    <source>
        <dbReference type="ARBA" id="ARBA00023002"/>
    </source>
</evidence>
<proteinExistence type="predicted"/>
<gene>
    <name evidence="3" type="primary">tkrA_3</name>
    <name evidence="3" type="ORF">GALL_523550</name>
</gene>
<name>A0A1J5P3G3_9ZZZZ</name>
<dbReference type="GO" id="GO:0005829">
    <property type="term" value="C:cytosol"/>
    <property type="evidence" value="ECO:0007669"/>
    <property type="project" value="TreeGrafter"/>
</dbReference>
<keyword evidence="3" id="KW-0670">Pyruvate</keyword>
<dbReference type="InterPro" id="IPR036291">
    <property type="entry name" value="NAD(P)-bd_dom_sf"/>
</dbReference>
<keyword evidence="1 3" id="KW-0560">Oxidoreductase</keyword>
<organism evidence="3">
    <name type="scientific">mine drainage metagenome</name>
    <dbReference type="NCBI Taxonomy" id="410659"/>
    <lineage>
        <taxon>unclassified sequences</taxon>
        <taxon>metagenomes</taxon>
        <taxon>ecological metagenomes</taxon>
    </lineage>
</organism>
<dbReference type="PANTHER" id="PTHR10996">
    <property type="entry name" value="2-HYDROXYACID DEHYDROGENASE-RELATED"/>
    <property type="match status" value="1"/>
</dbReference>
<dbReference type="InterPro" id="IPR050223">
    <property type="entry name" value="D-isomer_2-hydroxyacid_DH"/>
</dbReference>
<dbReference type="EC" id="1.1.1.79" evidence="3"/>